<evidence type="ECO:0000313" key="2">
    <source>
        <dbReference type="Proteomes" id="UP000229329"/>
    </source>
</evidence>
<evidence type="ECO:0008006" key="3">
    <source>
        <dbReference type="Google" id="ProtNLM"/>
    </source>
</evidence>
<dbReference type="EMBL" id="PHHA01000021">
    <property type="protein sequence ID" value="PJG84827.1"/>
    <property type="molecule type" value="Genomic_DNA"/>
</dbReference>
<organism evidence="1 2">
    <name type="scientific">Conservatibacter flavescens</name>
    <dbReference type="NCBI Taxonomy" id="28161"/>
    <lineage>
        <taxon>Bacteria</taxon>
        <taxon>Pseudomonadati</taxon>
        <taxon>Pseudomonadota</taxon>
        <taxon>Gammaproteobacteria</taxon>
        <taxon>Pasteurellales</taxon>
        <taxon>Pasteurellaceae</taxon>
        <taxon>Conservatibacter</taxon>
    </lineage>
</organism>
<sequence>MNFSVNDENEIIYQELPIDKQKISTKLLKFNPNEEIQLYSIIKRHTIRRGKIRPIGDNCPMIYAMKGEDNLFVQDEIVEKLYAYAKKLILNHTFSEQFDCIVLIPSKHSITKRLGEIIHNVFNIPIKENFLRKNSVSQAILYVKSNTLISPSDKQSLLGALGTLQKCNEGLSIKNIKSNLRQYVPIFIGYNVAIPIDVKHILLVDDISSSGATFGHAASLVRKYCPTVEKISALTLFSPLK</sequence>
<dbReference type="SUPFAM" id="SSF53271">
    <property type="entry name" value="PRTase-like"/>
    <property type="match status" value="1"/>
</dbReference>
<evidence type="ECO:0000313" key="1">
    <source>
        <dbReference type="EMBL" id="PJG84827.1"/>
    </source>
</evidence>
<dbReference type="Gene3D" id="3.40.50.2020">
    <property type="match status" value="1"/>
</dbReference>
<protein>
    <recommendedName>
        <fullName evidence="3">Phosphoribosyltransferase</fullName>
    </recommendedName>
</protein>
<gene>
    <name evidence="1" type="ORF">CVP05_09835</name>
</gene>
<dbReference type="InterPro" id="IPR000836">
    <property type="entry name" value="PRTase_dom"/>
</dbReference>
<dbReference type="Proteomes" id="UP000229329">
    <property type="component" value="Unassembled WGS sequence"/>
</dbReference>
<dbReference type="OrthoDB" id="5676627at2"/>
<accession>A0A2M8S108</accession>
<proteinExistence type="predicted"/>
<name>A0A2M8S108_9PAST</name>
<keyword evidence="2" id="KW-1185">Reference proteome</keyword>
<dbReference type="CDD" id="cd06223">
    <property type="entry name" value="PRTases_typeI"/>
    <property type="match status" value="1"/>
</dbReference>
<dbReference type="InterPro" id="IPR029057">
    <property type="entry name" value="PRTase-like"/>
</dbReference>
<comment type="caution">
    <text evidence="1">The sequence shown here is derived from an EMBL/GenBank/DDBJ whole genome shotgun (WGS) entry which is preliminary data.</text>
</comment>
<dbReference type="AlphaFoldDB" id="A0A2M8S108"/>
<reference evidence="1 2" key="1">
    <citation type="submission" date="2017-11" db="EMBL/GenBank/DDBJ databases">
        <title>Reclassification of Bisgaard taxon 7 as Conservatibacter flavescens gen. nov., sp. nov.</title>
        <authorList>
            <person name="Christensen H."/>
        </authorList>
    </citation>
    <scope>NUCLEOTIDE SEQUENCE [LARGE SCALE GENOMIC DNA]</scope>
    <source>
        <strain evidence="1 2">7_4</strain>
    </source>
</reference>